<dbReference type="AlphaFoldDB" id="A0A392UXS8"/>
<dbReference type="GO" id="GO:0004523">
    <property type="term" value="F:RNA-DNA hybrid ribonuclease activity"/>
    <property type="evidence" value="ECO:0007669"/>
    <property type="project" value="InterPro"/>
</dbReference>
<reference evidence="2 3" key="1">
    <citation type="journal article" date="2018" name="Front. Plant Sci.">
        <title>Red Clover (Trifolium pratense) and Zigzag Clover (T. medium) - A Picture of Genomic Similarities and Differences.</title>
        <authorList>
            <person name="Dluhosova J."/>
            <person name="Istvanek J."/>
            <person name="Nedelnik J."/>
            <person name="Repkova J."/>
        </authorList>
    </citation>
    <scope>NUCLEOTIDE SEQUENCE [LARGE SCALE GENOMIC DNA]</scope>
    <source>
        <strain evidence="3">cv. 10/8</strain>
        <tissue evidence="2">Leaf</tissue>
    </source>
</reference>
<dbReference type="GO" id="GO:0003676">
    <property type="term" value="F:nucleic acid binding"/>
    <property type="evidence" value="ECO:0007669"/>
    <property type="project" value="InterPro"/>
</dbReference>
<dbReference type="Proteomes" id="UP000265520">
    <property type="component" value="Unassembled WGS sequence"/>
</dbReference>
<evidence type="ECO:0000313" key="2">
    <source>
        <dbReference type="EMBL" id="MCI80657.1"/>
    </source>
</evidence>
<feature type="domain" description="RNase H type-1" evidence="1">
    <location>
        <begin position="4"/>
        <end position="74"/>
    </location>
</feature>
<keyword evidence="3" id="KW-1185">Reference proteome</keyword>
<dbReference type="Pfam" id="PF13456">
    <property type="entry name" value="RVT_3"/>
    <property type="match status" value="1"/>
</dbReference>
<feature type="non-terminal residue" evidence="2">
    <location>
        <position position="1"/>
    </location>
</feature>
<comment type="caution">
    <text evidence="2">The sequence shown here is derived from an EMBL/GenBank/DDBJ whole genome shotgun (WGS) entry which is preliminary data.</text>
</comment>
<sequence length="74" mass="8037">LKLNVDAHLSDDGRWGIALVLRGDDGRCVGAETRVVNSCNCAILAEATGLQEDLGMIDRLKLTKVILEMEAEQI</sequence>
<organism evidence="2 3">
    <name type="scientific">Trifolium medium</name>
    <dbReference type="NCBI Taxonomy" id="97028"/>
    <lineage>
        <taxon>Eukaryota</taxon>
        <taxon>Viridiplantae</taxon>
        <taxon>Streptophyta</taxon>
        <taxon>Embryophyta</taxon>
        <taxon>Tracheophyta</taxon>
        <taxon>Spermatophyta</taxon>
        <taxon>Magnoliopsida</taxon>
        <taxon>eudicotyledons</taxon>
        <taxon>Gunneridae</taxon>
        <taxon>Pentapetalae</taxon>
        <taxon>rosids</taxon>
        <taxon>fabids</taxon>
        <taxon>Fabales</taxon>
        <taxon>Fabaceae</taxon>
        <taxon>Papilionoideae</taxon>
        <taxon>50 kb inversion clade</taxon>
        <taxon>NPAAA clade</taxon>
        <taxon>Hologalegina</taxon>
        <taxon>IRL clade</taxon>
        <taxon>Trifolieae</taxon>
        <taxon>Trifolium</taxon>
    </lineage>
</organism>
<feature type="non-terminal residue" evidence="2">
    <location>
        <position position="74"/>
    </location>
</feature>
<evidence type="ECO:0000259" key="1">
    <source>
        <dbReference type="Pfam" id="PF13456"/>
    </source>
</evidence>
<dbReference type="EMBL" id="LXQA011000430">
    <property type="protein sequence ID" value="MCI80657.1"/>
    <property type="molecule type" value="Genomic_DNA"/>
</dbReference>
<protein>
    <recommendedName>
        <fullName evidence="1">RNase H type-1 domain-containing protein</fullName>
    </recommendedName>
</protein>
<dbReference type="InterPro" id="IPR002156">
    <property type="entry name" value="RNaseH_domain"/>
</dbReference>
<proteinExistence type="predicted"/>
<evidence type="ECO:0000313" key="3">
    <source>
        <dbReference type="Proteomes" id="UP000265520"/>
    </source>
</evidence>
<accession>A0A392UXS8</accession>
<name>A0A392UXS8_9FABA</name>